<keyword evidence="6 8" id="KW-0808">Transferase</keyword>
<dbReference type="InterPro" id="IPR013785">
    <property type="entry name" value="Aldolase_TIM"/>
</dbReference>
<dbReference type="Pfam" id="PF02749">
    <property type="entry name" value="QRPTase_N"/>
    <property type="match status" value="1"/>
</dbReference>
<gene>
    <name evidence="11" type="ORF">DSOL_0998</name>
</gene>
<dbReference type="PANTHER" id="PTHR32179">
    <property type="entry name" value="NICOTINATE-NUCLEOTIDE PYROPHOSPHORYLASE [CARBOXYLATING]"/>
    <property type="match status" value="1"/>
</dbReference>
<dbReference type="InterPro" id="IPR036068">
    <property type="entry name" value="Nicotinate_pribotase-like_C"/>
</dbReference>
<evidence type="ECO:0000259" key="10">
    <source>
        <dbReference type="Pfam" id="PF02749"/>
    </source>
</evidence>
<evidence type="ECO:0000256" key="6">
    <source>
        <dbReference type="ARBA" id="ARBA00022679"/>
    </source>
</evidence>
<evidence type="ECO:0000256" key="7">
    <source>
        <dbReference type="ARBA" id="ARBA00047445"/>
    </source>
</evidence>
<dbReference type="Gene3D" id="3.20.20.70">
    <property type="entry name" value="Aldolase class I"/>
    <property type="match status" value="1"/>
</dbReference>
<dbReference type="SUPFAM" id="SSF51690">
    <property type="entry name" value="Nicotinate/Quinolinate PRTase C-terminal domain-like"/>
    <property type="match status" value="1"/>
</dbReference>
<dbReference type="SUPFAM" id="SSF54675">
    <property type="entry name" value="Nicotinate/Quinolinate PRTase N-terminal domain-like"/>
    <property type="match status" value="1"/>
</dbReference>
<comment type="pathway">
    <text evidence="1">Cofactor biosynthesis; NAD(+) biosynthesis; nicotinate D-ribonucleotide from quinolinate: step 1/1.</text>
</comment>
<evidence type="ECO:0000256" key="5">
    <source>
        <dbReference type="ARBA" id="ARBA00022676"/>
    </source>
</evidence>
<evidence type="ECO:0000256" key="3">
    <source>
        <dbReference type="ARBA" id="ARBA00011944"/>
    </source>
</evidence>
<dbReference type="NCBIfam" id="TIGR01334">
    <property type="entry name" value="modD"/>
    <property type="match status" value="1"/>
</dbReference>
<sequence length="281" mass="30744">MLYISDETIDRWIKEDVPYIDLTTLTLDIGGMRGKINFTAREYTVLSGVEEVLRIFAKLGITPIRSLPSGSVVNKGDTFIEAEGLASSLHIAWKLSMNILEYCSGIATRTKRMVDKAKSVNPQMAVLATRKSFPGTKELAIKSIITGGAFPHRLGLSETILIFKQHVTFLGGFNNLAQAMKQIKANACEKKIIVEVETIEDARLLIESGVDGLQFDKIPADDLKVIIDQIRRINPNITLIGAGGINESNIAEYASSGIDAIASTSMYFGKPADIGVTMEKY</sequence>
<feature type="domain" description="Quinolinate phosphoribosyl transferase C-terminal" evidence="9">
    <location>
        <begin position="106"/>
        <end position="267"/>
    </location>
</feature>
<dbReference type="GO" id="GO:0005737">
    <property type="term" value="C:cytoplasm"/>
    <property type="evidence" value="ECO:0007669"/>
    <property type="project" value="TreeGrafter"/>
</dbReference>
<name>A0A1Q8R127_9FIRM</name>
<accession>A0A1Q8R127</accession>
<dbReference type="EC" id="2.4.2.19" evidence="3"/>
<dbReference type="CDD" id="cd01573">
    <property type="entry name" value="modD_like"/>
    <property type="match status" value="1"/>
</dbReference>
<dbReference type="PANTHER" id="PTHR32179:SF4">
    <property type="entry name" value="PYROPHOSPHORYLASE MODD-RELATED"/>
    <property type="match status" value="1"/>
</dbReference>
<dbReference type="GO" id="GO:0004514">
    <property type="term" value="F:nicotinate-nucleotide diphosphorylase (carboxylating) activity"/>
    <property type="evidence" value="ECO:0007669"/>
    <property type="project" value="UniProtKB-EC"/>
</dbReference>
<comment type="catalytic activity">
    <reaction evidence="7">
        <text>nicotinate beta-D-ribonucleotide + CO2 + diphosphate = quinolinate + 5-phospho-alpha-D-ribose 1-diphosphate + 2 H(+)</text>
        <dbReference type="Rhea" id="RHEA:12733"/>
        <dbReference type="ChEBI" id="CHEBI:15378"/>
        <dbReference type="ChEBI" id="CHEBI:16526"/>
        <dbReference type="ChEBI" id="CHEBI:29959"/>
        <dbReference type="ChEBI" id="CHEBI:33019"/>
        <dbReference type="ChEBI" id="CHEBI:57502"/>
        <dbReference type="ChEBI" id="CHEBI:58017"/>
        <dbReference type="EC" id="2.4.2.19"/>
    </reaction>
</comment>
<evidence type="ECO:0000313" key="12">
    <source>
        <dbReference type="Proteomes" id="UP000186102"/>
    </source>
</evidence>
<dbReference type="Gene3D" id="3.90.1170.20">
    <property type="entry name" value="Quinolinate phosphoribosyl transferase, N-terminal domain"/>
    <property type="match status" value="1"/>
</dbReference>
<reference evidence="11 12" key="1">
    <citation type="submission" date="2016-09" db="EMBL/GenBank/DDBJ databases">
        <title>Complete genome of Desulfosporosinus sp. OL.</title>
        <authorList>
            <person name="Mardanov A."/>
            <person name="Beletsky A."/>
            <person name="Panova A."/>
            <person name="Karnachuk O."/>
            <person name="Ravin N."/>
        </authorList>
    </citation>
    <scope>NUCLEOTIDE SEQUENCE [LARGE SCALE GENOMIC DNA]</scope>
    <source>
        <strain evidence="11 12">OL</strain>
    </source>
</reference>
<dbReference type="GO" id="GO:0034213">
    <property type="term" value="P:quinolinate catabolic process"/>
    <property type="evidence" value="ECO:0007669"/>
    <property type="project" value="TreeGrafter"/>
</dbReference>
<dbReference type="RefSeq" id="WP_075363754.1">
    <property type="nucleotide sequence ID" value="NZ_MLBF01000004.1"/>
</dbReference>
<evidence type="ECO:0000259" key="9">
    <source>
        <dbReference type="Pfam" id="PF01729"/>
    </source>
</evidence>
<dbReference type="InterPro" id="IPR027277">
    <property type="entry name" value="NadC/ModD"/>
</dbReference>
<dbReference type="Proteomes" id="UP000186102">
    <property type="component" value="Unassembled WGS sequence"/>
</dbReference>
<dbReference type="EMBL" id="MLBF01000004">
    <property type="protein sequence ID" value="OLN33271.1"/>
    <property type="molecule type" value="Genomic_DNA"/>
</dbReference>
<dbReference type="PIRSF" id="PIRSF006250">
    <property type="entry name" value="NadC_ModD"/>
    <property type="match status" value="1"/>
</dbReference>
<dbReference type="FunFam" id="3.20.20.70:FF:000030">
    <property type="entry name" value="Nicotinate-nucleotide pyrophosphorylase, carboxylating"/>
    <property type="match status" value="1"/>
</dbReference>
<dbReference type="InterPro" id="IPR002638">
    <property type="entry name" value="Quinolinate_PRibosylTrfase_C"/>
</dbReference>
<comment type="similarity">
    <text evidence="2 8">Belongs to the NadC/ModD family.</text>
</comment>
<proteinExistence type="inferred from homology"/>
<evidence type="ECO:0000313" key="11">
    <source>
        <dbReference type="EMBL" id="OLN33271.1"/>
    </source>
</evidence>
<dbReference type="Pfam" id="PF01729">
    <property type="entry name" value="QRPTase_C"/>
    <property type="match status" value="1"/>
</dbReference>
<evidence type="ECO:0000256" key="2">
    <source>
        <dbReference type="ARBA" id="ARBA00009400"/>
    </source>
</evidence>
<evidence type="ECO:0000256" key="8">
    <source>
        <dbReference type="PIRNR" id="PIRNR006250"/>
    </source>
</evidence>
<evidence type="ECO:0000256" key="4">
    <source>
        <dbReference type="ARBA" id="ARBA00019205"/>
    </source>
</evidence>
<comment type="caution">
    <text evidence="11">The sequence shown here is derived from an EMBL/GenBank/DDBJ whole genome shotgun (WGS) entry which is preliminary data.</text>
</comment>
<dbReference type="GO" id="GO:0009435">
    <property type="term" value="P:NAD+ biosynthetic process"/>
    <property type="evidence" value="ECO:0007669"/>
    <property type="project" value="InterPro"/>
</dbReference>
<keyword evidence="5 8" id="KW-0328">Glycosyltransferase</keyword>
<dbReference type="InterPro" id="IPR037128">
    <property type="entry name" value="Quinolinate_PRibosylTase_N_sf"/>
</dbReference>
<protein>
    <recommendedName>
        <fullName evidence="4">Putative pyrophosphorylase ModD</fullName>
        <ecNumber evidence="3">2.4.2.19</ecNumber>
    </recommendedName>
</protein>
<dbReference type="OrthoDB" id="9770610at2"/>
<dbReference type="STRING" id="1888891.DSOL_0998"/>
<keyword evidence="12" id="KW-1185">Reference proteome</keyword>
<organism evidence="11 12">
    <name type="scientific">Desulfosporosinus metallidurans</name>
    <dbReference type="NCBI Taxonomy" id="1888891"/>
    <lineage>
        <taxon>Bacteria</taxon>
        <taxon>Bacillati</taxon>
        <taxon>Bacillota</taxon>
        <taxon>Clostridia</taxon>
        <taxon>Eubacteriales</taxon>
        <taxon>Desulfitobacteriaceae</taxon>
        <taxon>Desulfosporosinus</taxon>
    </lineage>
</organism>
<dbReference type="InterPro" id="IPR022412">
    <property type="entry name" value="Quinolinate_PRibosylTrfase_N"/>
</dbReference>
<feature type="domain" description="Quinolinate phosphoribosyl transferase N-terminal" evidence="10">
    <location>
        <begin position="21"/>
        <end position="104"/>
    </location>
</feature>
<evidence type="ECO:0000256" key="1">
    <source>
        <dbReference type="ARBA" id="ARBA00004893"/>
    </source>
</evidence>
<dbReference type="InterPro" id="IPR006242">
    <property type="entry name" value="ModD"/>
</dbReference>
<dbReference type="AlphaFoldDB" id="A0A1Q8R127"/>